<protein>
    <submittedName>
        <fullName evidence="1">Uncharacterized protein</fullName>
    </submittedName>
</protein>
<accession>A0A9N9TWB3</accession>
<proteinExistence type="predicted"/>
<organism evidence="1 2">
    <name type="scientific">Phyllotreta striolata</name>
    <name type="common">Striped flea beetle</name>
    <name type="synonym">Crioceris striolata</name>
    <dbReference type="NCBI Taxonomy" id="444603"/>
    <lineage>
        <taxon>Eukaryota</taxon>
        <taxon>Metazoa</taxon>
        <taxon>Ecdysozoa</taxon>
        <taxon>Arthropoda</taxon>
        <taxon>Hexapoda</taxon>
        <taxon>Insecta</taxon>
        <taxon>Pterygota</taxon>
        <taxon>Neoptera</taxon>
        <taxon>Endopterygota</taxon>
        <taxon>Coleoptera</taxon>
        <taxon>Polyphaga</taxon>
        <taxon>Cucujiformia</taxon>
        <taxon>Chrysomeloidea</taxon>
        <taxon>Chrysomelidae</taxon>
        <taxon>Galerucinae</taxon>
        <taxon>Alticini</taxon>
        <taxon>Phyllotreta</taxon>
    </lineage>
</organism>
<name>A0A9N9TWB3_PHYSR</name>
<dbReference type="EMBL" id="OU900098">
    <property type="protein sequence ID" value="CAG9861838.1"/>
    <property type="molecule type" value="Genomic_DNA"/>
</dbReference>
<dbReference type="Proteomes" id="UP001153712">
    <property type="component" value="Chromosome 5"/>
</dbReference>
<sequence length="48" mass="5726">MWSRSVTNDRRDFFFFFFNLIRAVCDRICAGASLKKIVVCYSTVTQRR</sequence>
<keyword evidence="2" id="KW-1185">Reference proteome</keyword>
<reference evidence="1" key="1">
    <citation type="submission" date="2022-01" db="EMBL/GenBank/DDBJ databases">
        <authorList>
            <person name="King R."/>
        </authorList>
    </citation>
    <scope>NUCLEOTIDE SEQUENCE</scope>
</reference>
<evidence type="ECO:0000313" key="2">
    <source>
        <dbReference type="Proteomes" id="UP001153712"/>
    </source>
</evidence>
<gene>
    <name evidence="1" type="ORF">PHYEVI_LOCUS8164</name>
</gene>
<evidence type="ECO:0000313" key="1">
    <source>
        <dbReference type="EMBL" id="CAG9861838.1"/>
    </source>
</evidence>
<dbReference type="AlphaFoldDB" id="A0A9N9TWB3"/>